<dbReference type="EMBL" id="HACA01020734">
    <property type="protein sequence ID" value="CDW38095.1"/>
    <property type="molecule type" value="Transcribed_RNA"/>
</dbReference>
<protein>
    <submittedName>
        <fullName evidence="1">Uncharacterized protein</fullName>
    </submittedName>
</protein>
<reference evidence="1" key="1">
    <citation type="submission" date="2014-05" db="EMBL/GenBank/DDBJ databases">
        <authorList>
            <person name="Chronopoulou M."/>
        </authorList>
    </citation>
    <scope>NUCLEOTIDE SEQUENCE</scope>
    <source>
        <tissue evidence="1">Whole organism</tissue>
    </source>
</reference>
<name>A0A0K2UJ65_LEPSM</name>
<accession>A0A0K2UJ65</accession>
<organism evidence="1">
    <name type="scientific">Lepeophtheirus salmonis</name>
    <name type="common">Salmon louse</name>
    <name type="synonym">Caligus salmonis</name>
    <dbReference type="NCBI Taxonomy" id="72036"/>
    <lineage>
        <taxon>Eukaryota</taxon>
        <taxon>Metazoa</taxon>
        <taxon>Ecdysozoa</taxon>
        <taxon>Arthropoda</taxon>
        <taxon>Crustacea</taxon>
        <taxon>Multicrustacea</taxon>
        <taxon>Hexanauplia</taxon>
        <taxon>Copepoda</taxon>
        <taxon>Siphonostomatoida</taxon>
        <taxon>Caligidae</taxon>
        <taxon>Lepeophtheirus</taxon>
    </lineage>
</organism>
<dbReference type="AlphaFoldDB" id="A0A0K2UJ65"/>
<sequence length="277" mass="32252">MISVLPVYLNIVSSPTYVLIKGTINLPTLGPILCELSHFSLDIFILEDICCVRKLLELITLISKRKNRRKKTLIFILNYSKYFNTPISFWRRCMDNTVAFGIRGPIKEIIDITIPFPDIKVVVTVQKNTDHVLMKKIEGFFEKVICLQSPDFHSRLNAFKNFLDKPFSQNLIIEGENEESIFSGVIGSNQNLTSEDLRALVQQTESWELKDIEEVFLMIHKAYLSRHLFTLINVRQLRNKMYRLRPIDASIFYDVVYIINLQRRIANMFNDVSARTL</sequence>
<proteinExistence type="predicted"/>
<evidence type="ECO:0000313" key="1">
    <source>
        <dbReference type="EMBL" id="CDW38095.1"/>
    </source>
</evidence>